<evidence type="ECO:0000313" key="2">
    <source>
        <dbReference type="Proteomes" id="UP000019109"/>
    </source>
</evidence>
<comment type="caution">
    <text evidence="1">The sequence shown here is derived from an EMBL/GenBank/DDBJ whole genome shotgun (WGS) entry which is preliminary data.</text>
</comment>
<organism evidence="1 2">
    <name type="scientific">Acetivibrio straminisolvens JCM 21531</name>
    <dbReference type="NCBI Taxonomy" id="1294263"/>
    <lineage>
        <taxon>Bacteria</taxon>
        <taxon>Bacillati</taxon>
        <taxon>Bacillota</taxon>
        <taxon>Clostridia</taxon>
        <taxon>Eubacteriales</taxon>
        <taxon>Oscillospiraceae</taxon>
        <taxon>Acetivibrio</taxon>
    </lineage>
</organism>
<dbReference type="Proteomes" id="UP000019109">
    <property type="component" value="Unassembled WGS sequence"/>
</dbReference>
<protein>
    <submittedName>
        <fullName evidence="1">Phage terminase large subunit</fullName>
    </submittedName>
</protein>
<reference evidence="1" key="1">
    <citation type="journal article" date="2014" name="Genome Announc.">
        <title>Draft Genome Sequence of Clostridium straminisolvens Strain JCM 21531T, Isolated from a Cellulose-Degrading Bacterial Community.</title>
        <authorList>
            <person name="Yuki M."/>
            <person name="Oshima K."/>
            <person name="Suda W."/>
            <person name="Sakamoto M."/>
            <person name="Kitamura K."/>
            <person name="Iida T."/>
            <person name="Hattori M."/>
            <person name="Ohkuma M."/>
        </authorList>
    </citation>
    <scope>NUCLEOTIDE SEQUENCE [LARGE SCALE GENOMIC DNA]</scope>
    <source>
        <strain evidence="1">JCM 21531</strain>
    </source>
</reference>
<dbReference type="EMBL" id="BAVR01000019">
    <property type="protein sequence ID" value="GAE88457.1"/>
    <property type="molecule type" value="Genomic_DNA"/>
</dbReference>
<accession>W4V5M6</accession>
<dbReference type="AlphaFoldDB" id="W4V5M6"/>
<keyword evidence="2" id="KW-1185">Reference proteome</keyword>
<sequence length="91" mass="10641">MRFLFSCSILGKEAAKLRKLKRYKPTKFMAEGSRYDKEAADAAVTFINCLKHTKGEWYGMPFELIDWQEQIVRDIFGILKPNGYRQFNTAI</sequence>
<dbReference type="STRING" id="1294263.JCM21531_1901"/>
<evidence type="ECO:0000313" key="1">
    <source>
        <dbReference type="EMBL" id="GAE88457.1"/>
    </source>
</evidence>
<name>W4V5M6_9FIRM</name>
<proteinExistence type="predicted"/>
<gene>
    <name evidence="1" type="ORF">JCM21531_1901</name>
</gene>